<dbReference type="AlphaFoldDB" id="A0A448I4W3"/>
<sequence>MADFGELSSWADGIDHSSVLTAHPDNVGTSRRVQVGRNTLVETITVFEPANTLAYDIEGLPRWLGTLENRWTLRPSGGATEVTVTSTITKGSGPLARLLERIVGVVMAKQSDAMLAGLDRRVGGAT</sequence>
<organism evidence="1 2">
    <name type="scientific">Mycolicibacterium chitae</name>
    <name type="common">Mycobacterium chitae</name>
    <dbReference type="NCBI Taxonomy" id="1792"/>
    <lineage>
        <taxon>Bacteria</taxon>
        <taxon>Bacillati</taxon>
        <taxon>Actinomycetota</taxon>
        <taxon>Actinomycetes</taxon>
        <taxon>Mycobacteriales</taxon>
        <taxon>Mycobacteriaceae</taxon>
        <taxon>Mycolicibacterium</taxon>
    </lineage>
</organism>
<evidence type="ECO:0000313" key="1">
    <source>
        <dbReference type="EMBL" id="VEG47529.1"/>
    </source>
</evidence>
<proteinExistence type="predicted"/>
<dbReference type="InterPro" id="IPR019587">
    <property type="entry name" value="Polyketide_cyclase/dehydratase"/>
</dbReference>
<gene>
    <name evidence="1" type="ORF">NCTC10485_01810</name>
</gene>
<dbReference type="Pfam" id="PF10604">
    <property type="entry name" value="Polyketide_cyc2"/>
    <property type="match status" value="1"/>
</dbReference>
<dbReference type="EMBL" id="LR134355">
    <property type="protein sequence ID" value="VEG47529.1"/>
    <property type="molecule type" value="Genomic_DNA"/>
</dbReference>
<dbReference type="Proteomes" id="UP000282551">
    <property type="component" value="Chromosome"/>
</dbReference>
<name>A0A448I4W3_MYCCI</name>
<evidence type="ECO:0000313" key="2">
    <source>
        <dbReference type="Proteomes" id="UP000282551"/>
    </source>
</evidence>
<dbReference type="Gene3D" id="3.30.530.20">
    <property type="match status" value="1"/>
</dbReference>
<dbReference type="InterPro" id="IPR023393">
    <property type="entry name" value="START-like_dom_sf"/>
</dbReference>
<keyword evidence="2" id="KW-1185">Reference proteome</keyword>
<reference evidence="1 2" key="1">
    <citation type="submission" date="2018-12" db="EMBL/GenBank/DDBJ databases">
        <authorList>
            <consortium name="Pathogen Informatics"/>
        </authorList>
    </citation>
    <scope>NUCLEOTIDE SEQUENCE [LARGE SCALE GENOMIC DNA]</scope>
    <source>
        <strain evidence="1 2">NCTC10485</strain>
    </source>
</reference>
<dbReference type="SUPFAM" id="SSF55961">
    <property type="entry name" value="Bet v1-like"/>
    <property type="match status" value="1"/>
</dbReference>
<protein>
    <submittedName>
        <fullName evidence="1">Cyclase/dehydrase</fullName>
    </submittedName>
</protein>
<accession>A0A448I4W3</accession>